<evidence type="ECO:0000313" key="2">
    <source>
        <dbReference type="EMBL" id="CDY15239.1"/>
    </source>
</evidence>
<accession>A0A078FQU2</accession>
<dbReference type="EMBL" id="LK032052">
    <property type="protein sequence ID" value="CDY15239.1"/>
    <property type="molecule type" value="Genomic_DNA"/>
</dbReference>
<dbReference type="AlphaFoldDB" id="A0A078FQU2"/>
<dbReference type="Gramene" id="CDY15239">
    <property type="protein sequence ID" value="CDY15239"/>
    <property type="gene ID" value="GSBRNA2T00085435001"/>
</dbReference>
<feature type="transmembrane region" description="Helical" evidence="1">
    <location>
        <begin position="6"/>
        <end position="25"/>
    </location>
</feature>
<keyword evidence="1" id="KW-0812">Transmembrane</keyword>
<sequence length="34" mass="3979">MSGNKVSIFQGLFLFFYPLLITAYIKHTTYHLTL</sequence>
<protein>
    <submittedName>
        <fullName evidence="2">BnaC05g01180D protein</fullName>
    </submittedName>
</protein>
<proteinExistence type="predicted"/>
<evidence type="ECO:0000256" key="1">
    <source>
        <dbReference type="SAM" id="Phobius"/>
    </source>
</evidence>
<keyword evidence="1" id="KW-0472">Membrane</keyword>
<dbReference type="Proteomes" id="UP000028999">
    <property type="component" value="Unassembled WGS sequence"/>
</dbReference>
<dbReference type="PaxDb" id="3708-A0A078FQU2"/>
<keyword evidence="1" id="KW-1133">Transmembrane helix</keyword>
<organism evidence="2 3">
    <name type="scientific">Brassica napus</name>
    <name type="common">Rape</name>
    <dbReference type="NCBI Taxonomy" id="3708"/>
    <lineage>
        <taxon>Eukaryota</taxon>
        <taxon>Viridiplantae</taxon>
        <taxon>Streptophyta</taxon>
        <taxon>Embryophyta</taxon>
        <taxon>Tracheophyta</taxon>
        <taxon>Spermatophyta</taxon>
        <taxon>Magnoliopsida</taxon>
        <taxon>eudicotyledons</taxon>
        <taxon>Gunneridae</taxon>
        <taxon>Pentapetalae</taxon>
        <taxon>rosids</taxon>
        <taxon>malvids</taxon>
        <taxon>Brassicales</taxon>
        <taxon>Brassicaceae</taxon>
        <taxon>Brassiceae</taxon>
        <taxon>Brassica</taxon>
    </lineage>
</organism>
<gene>
    <name evidence="2" type="primary">BnaC05g01180D</name>
    <name evidence="2" type="ORF">GSBRNA2T00085435001</name>
</gene>
<name>A0A078FQU2_BRANA</name>
<reference evidence="2 3" key="1">
    <citation type="journal article" date="2014" name="Science">
        <title>Plant genetics. Early allopolyploid evolution in the post-Neolithic Brassica napus oilseed genome.</title>
        <authorList>
            <person name="Chalhoub B."/>
            <person name="Denoeud F."/>
            <person name="Liu S."/>
            <person name="Parkin I.A."/>
            <person name="Tang H."/>
            <person name="Wang X."/>
            <person name="Chiquet J."/>
            <person name="Belcram H."/>
            <person name="Tong C."/>
            <person name="Samans B."/>
            <person name="Correa M."/>
            <person name="Da Silva C."/>
            <person name="Just J."/>
            <person name="Falentin C."/>
            <person name="Koh C.S."/>
            <person name="Le Clainche I."/>
            <person name="Bernard M."/>
            <person name="Bento P."/>
            <person name="Noel B."/>
            <person name="Labadie K."/>
            <person name="Alberti A."/>
            <person name="Charles M."/>
            <person name="Arnaud D."/>
            <person name="Guo H."/>
            <person name="Daviaud C."/>
            <person name="Alamery S."/>
            <person name="Jabbari K."/>
            <person name="Zhao M."/>
            <person name="Edger P.P."/>
            <person name="Chelaifa H."/>
            <person name="Tack D."/>
            <person name="Lassalle G."/>
            <person name="Mestiri I."/>
            <person name="Schnel N."/>
            <person name="Le Paslier M.C."/>
            <person name="Fan G."/>
            <person name="Renault V."/>
            <person name="Bayer P.E."/>
            <person name="Golicz A.A."/>
            <person name="Manoli S."/>
            <person name="Lee T.H."/>
            <person name="Thi V.H."/>
            <person name="Chalabi S."/>
            <person name="Hu Q."/>
            <person name="Fan C."/>
            <person name="Tollenaere R."/>
            <person name="Lu Y."/>
            <person name="Battail C."/>
            <person name="Shen J."/>
            <person name="Sidebottom C.H."/>
            <person name="Wang X."/>
            <person name="Canaguier A."/>
            <person name="Chauveau A."/>
            <person name="Berard A."/>
            <person name="Deniot G."/>
            <person name="Guan M."/>
            <person name="Liu Z."/>
            <person name="Sun F."/>
            <person name="Lim Y.P."/>
            <person name="Lyons E."/>
            <person name="Town C.D."/>
            <person name="Bancroft I."/>
            <person name="Wang X."/>
            <person name="Meng J."/>
            <person name="Ma J."/>
            <person name="Pires J.C."/>
            <person name="King G.J."/>
            <person name="Brunel D."/>
            <person name="Delourme R."/>
            <person name="Renard M."/>
            <person name="Aury J.M."/>
            <person name="Adams K.L."/>
            <person name="Batley J."/>
            <person name="Snowdon R.J."/>
            <person name="Tost J."/>
            <person name="Edwards D."/>
            <person name="Zhou Y."/>
            <person name="Hua W."/>
            <person name="Sharpe A.G."/>
            <person name="Paterson A.H."/>
            <person name="Guan C."/>
            <person name="Wincker P."/>
        </authorList>
    </citation>
    <scope>NUCLEOTIDE SEQUENCE [LARGE SCALE GENOMIC DNA]</scope>
    <source>
        <strain evidence="3">cv. Darmor-bzh</strain>
    </source>
</reference>
<evidence type="ECO:0000313" key="3">
    <source>
        <dbReference type="Proteomes" id="UP000028999"/>
    </source>
</evidence>
<keyword evidence="3" id="KW-1185">Reference proteome</keyword>